<dbReference type="PANTHER" id="PTHR30154">
    <property type="entry name" value="LEUCINE-RESPONSIVE REGULATORY PROTEIN"/>
    <property type="match status" value="1"/>
</dbReference>
<keyword evidence="1" id="KW-0805">Transcription regulation</keyword>
<evidence type="ECO:0000313" key="5">
    <source>
        <dbReference type="EMBL" id="AML51676.1"/>
    </source>
</evidence>
<dbReference type="STRING" id="1579316.RC74_10750"/>
<dbReference type="InterPro" id="IPR000485">
    <property type="entry name" value="AsnC-type_HTH_dom"/>
</dbReference>
<reference evidence="5 6" key="1">
    <citation type="submission" date="2016-02" db="EMBL/GenBank/DDBJ databases">
        <title>Complete genome sequence of Halocynthiibacter arcticus PAMC 20958t from arctic marine sediment.</title>
        <authorList>
            <person name="Lee Y.M."/>
            <person name="Baek K."/>
            <person name="Lee H.K."/>
            <person name="Shin S.C."/>
        </authorList>
    </citation>
    <scope>NUCLEOTIDE SEQUENCE [LARGE SCALE GENOMIC DNA]</scope>
    <source>
        <strain evidence="5">PAMC 20958</strain>
    </source>
</reference>
<evidence type="ECO:0000313" key="6">
    <source>
        <dbReference type="Proteomes" id="UP000070371"/>
    </source>
</evidence>
<evidence type="ECO:0000259" key="4">
    <source>
        <dbReference type="PROSITE" id="PS50956"/>
    </source>
</evidence>
<keyword evidence="6" id="KW-1185">Reference proteome</keyword>
<dbReference type="PRINTS" id="PR00033">
    <property type="entry name" value="HTHASNC"/>
</dbReference>
<dbReference type="RefSeq" id="WP_039001043.1">
    <property type="nucleotide sequence ID" value="NZ_CP014327.1"/>
</dbReference>
<dbReference type="Pfam" id="PF01037">
    <property type="entry name" value="AsnC_trans_reg"/>
    <property type="match status" value="1"/>
</dbReference>
<keyword evidence="3" id="KW-0804">Transcription</keyword>
<protein>
    <submittedName>
        <fullName evidence="5">AsnC family transcriptional regulator</fullName>
    </submittedName>
</protein>
<dbReference type="Pfam" id="PF13412">
    <property type="entry name" value="HTH_24"/>
    <property type="match status" value="1"/>
</dbReference>
<dbReference type="InterPro" id="IPR036388">
    <property type="entry name" value="WH-like_DNA-bd_sf"/>
</dbReference>
<keyword evidence="2" id="KW-0238">DNA-binding</keyword>
<dbReference type="SMART" id="SM00344">
    <property type="entry name" value="HTH_ASNC"/>
    <property type="match status" value="1"/>
</dbReference>
<dbReference type="InterPro" id="IPR019887">
    <property type="entry name" value="Tscrpt_reg_AsnC/Lrp_C"/>
</dbReference>
<dbReference type="KEGG" id="hat:RC74_10750"/>
<dbReference type="PANTHER" id="PTHR30154:SF46">
    <property type="entry name" value="TRANSCRIPTIONAL REGULATORY PROTEIN"/>
    <property type="match status" value="1"/>
</dbReference>
<proteinExistence type="predicted"/>
<dbReference type="Gene3D" id="3.30.70.920">
    <property type="match status" value="1"/>
</dbReference>
<evidence type="ECO:0000256" key="3">
    <source>
        <dbReference type="ARBA" id="ARBA00023163"/>
    </source>
</evidence>
<gene>
    <name evidence="5" type="ORF">RC74_10750</name>
</gene>
<dbReference type="InterPro" id="IPR011008">
    <property type="entry name" value="Dimeric_a/b-barrel"/>
</dbReference>
<dbReference type="Gene3D" id="1.10.10.10">
    <property type="entry name" value="Winged helix-like DNA-binding domain superfamily/Winged helix DNA-binding domain"/>
    <property type="match status" value="1"/>
</dbReference>
<dbReference type="GO" id="GO:0043565">
    <property type="term" value="F:sequence-specific DNA binding"/>
    <property type="evidence" value="ECO:0007669"/>
    <property type="project" value="InterPro"/>
</dbReference>
<organism evidence="5 6">
    <name type="scientific">Falsihalocynthiibacter arcticus</name>
    <dbReference type="NCBI Taxonomy" id="1579316"/>
    <lineage>
        <taxon>Bacteria</taxon>
        <taxon>Pseudomonadati</taxon>
        <taxon>Pseudomonadota</taxon>
        <taxon>Alphaproteobacteria</taxon>
        <taxon>Rhodobacterales</taxon>
        <taxon>Roseobacteraceae</taxon>
        <taxon>Falsihalocynthiibacter</taxon>
    </lineage>
</organism>
<dbReference type="EMBL" id="CP014327">
    <property type="protein sequence ID" value="AML51676.1"/>
    <property type="molecule type" value="Genomic_DNA"/>
</dbReference>
<dbReference type="InterPro" id="IPR019888">
    <property type="entry name" value="Tscrpt_reg_AsnC-like"/>
</dbReference>
<dbReference type="GO" id="GO:0043200">
    <property type="term" value="P:response to amino acid"/>
    <property type="evidence" value="ECO:0007669"/>
    <property type="project" value="TreeGrafter"/>
</dbReference>
<dbReference type="InterPro" id="IPR036390">
    <property type="entry name" value="WH_DNA-bd_sf"/>
</dbReference>
<sequence length="157" mass="17590">MKKSRTSLDRMDLNILGALQQDARLTAQELAQRLGLSASQVGRRRQRLETEGYVHHYTARLDPVALGLTVQAFIEVSMATHGIENATSFMRLIGTCREVTSAWTLTGAADYMLRCYCEDLPSLNRLIHEVLLPHPSVARVQSQIVMDQFKIDAPLPL</sequence>
<evidence type="ECO:0000256" key="2">
    <source>
        <dbReference type="ARBA" id="ARBA00023125"/>
    </source>
</evidence>
<dbReference type="GO" id="GO:0005829">
    <property type="term" value="C:cytosol"/>
    <property type="evidence" value="ECO:0007669"/>
    <property type="project" value="TreeGrafter"/>
</dbReference>
<feature type="domain" description="HTH asnC-type" evidence="4">
    <location>
        <begin position="8"/>
        <end position="69"/>
    </location>
</feature>
<dbReference type="SUPFAM" id="SSF46785">
    <property type="entry name" value="Winged helix' DNA-binding domain"/>
    <property type="match status" value="1"/>
</dbReference>
<evidence type="ECO:0000256" key="1">
    <source>
        <dbReference type="ARBA" id="ARBA00023015"/>
    </source>
</evidence>
<accession>A0A126V1C6</accession>
<dbReference type="SUPFAM" id="SSF54909">
    <property type="entry name" value="Dimeric alpha+beta barrel"/>
    <property type="match status" value="1"/>
</dbReference>
<name>A0A126V1C6_9RHOB</name>
<dbReference type="AlphaFoldDB" id="A0A126V1C6"/>
<dbReference type="Proteomes" id="UP000070371">
    <property type="component" value="Chromosome"/>
</dbReference>
<dbReference type="PROSITE" id="PS50956">
    <property type="entry name" value="HTH_ASNC_2"/>
    <property type="match status" value="1"/>
</dbReference>